<dbReference type="Proteomes" id="UP000309997">
    <property type="component" value="Unassembled WGS sequence"/>
</dbReference>
<organism evidence="1 2">
    <name type="scientific">Populus alba</name>
    <name type="common">White poplar</name>
    <dbReference type="NCBI Taxonomy" id="43335"/>
    <lineage>
        <taxon>Eukaryota</taxon>
        <taxon>Viridiplantae</taxon>
        <taxon>Streptophyta</taxon>
        <taxon>Embryophyta</taxon>
        <taxon>Tracheophyta</taxon>
        <taxon>Spermatophyta</taxon>
        <taxon>Magnoliopsida</taxon>
        <taxon>eudicotyledons</taxon>
        <taxon>Gunneridae</taxon>
        <taxon>Pentapetalae</taxon>
        <taxon>rosids</taxon>
        <taxon>fabids</taxon>
        <taxon>Malpighiales</taxon>
        <taxon>Salicaceae</taxon>
        <taxon>Saliceae</taxon>
        <taxon>Populus</taxon>
    </lineage>
</organism>
<name>A0ACC4CJ46_POPAL</name>
<evidence type="ECO:0000313" key="2">
    <source>
        <dbReference type="Proteomes" id="UP000309997"/>
    </source>
</evidence>
<evidence type="ECO:0000313" key="1">
    <source>
        <dbReference type="EMBL" id="KAL3597865.1"/>
    </source>
</evidence>
<accession>A0ACC4CJ46</accession>
<comment type="caution">
    <text evidence="1">The sequence shown here is derived from an EMBL/GenBank/DDBJ whole genome shotgun (WGS) entry which is preliminary data.</text>
</comment>
<gene>
    <name evidence="1" type="ORF">D5086_009502</name>
</gene>
<sequence length="396" mass="45041">MERYELVKDIGSGNFGVARLMRHKQTKELVAMKYIERGLKVPFFSKKKKRDLKLENTLLDGSPAPRLKICDFGYSKSSLLHSRPKSTVGTPAYIAPEVLSRREYDGKLADVWSCGVTLYVMLVGAYPFEDQEDPKNFRKTINRIMAVQYKIPDYVHISQDCRHLLSRIFVANPIRRITIKEIKSHPWFLKNLPRELTEAAQAMYYRKENPTFSLQSVGEIMKIVEEARIPPPVSRSIGGFGWVGEEDDDVKEDDAQGVEEKGGEEEEEEEDEYEKRVKEAQASGEVHVMYPQRLQSSQVEKVKRGHGGSESVSSIFMILAVSVALSCLNLLMVAPPLTGLFWASTTQCNLVIWLELRLQSWTQGLCILCVLIVLFCSQLDRLDSQITTTRTLPRSC</sequence>
<keyword evidence="2" id="KW-1185">Reference proteome</keyword>
<reference evidence="1 2" key="1">
    <citation type="journal article" date="2024" name="Plant Biotechnol. J.">
        <title>Genome and CRISPR/Cas9 system of a widespread forest tree (Populus alba) in the world.</title>
        <authorList>
            <person name="Liu Y.J."/>
            <person name="Jiang P.F."/>
            <person name="Han X.M."/>
            <person name="Li X.Y."/>
            <person name="Wang H.M."/>
            <person name="Wang Y.J."/>
            <person name="Wang X.X."/>
            <person name="Zeng Q.Y."/>
        </authorList>
    </citation>
    <scope>NUCLEOTIDE SEQUENCE [LARGE SCALE GENOMIC DNA]</scope>
    <source>
        <strain evidence="2">cv. PAL-ZL1</strain>
    </source>
</reference>
<protein>
    <submittedName>
        <fullName evidence="1">Uncharacterized protein</fullName>
    </submittedName>
</protein>
<proteinExistence type="predicted"/>
<dbReference type="EMBL" id="RCHU02000004">
    <property type="protein sequence ID" value="KAL3597865.1"/>
    <property type="molecule type" value="Genomic_DNA"/>
</dbReference>